<dbReference type="SUPFAM" id="SSF52058">
    <property type="entry name" value="L domain-like"/>
    <property type="match status" value="1"/>
</dbReference>
<keyword evidence="2" id="KW-0433">Leucine-rich repeat</keyword>
<dbReference type="AlphaFoldDB" id="A0A7J7G1Q6"/>
<dbReference type="InterPro" id="IPR050647">
    <property type="entry name" value="Plant_LRR-RLKs"/>
</dbReference>
<sequence length="232" mass="25598">MLPELRYLFLGENYNLLGTIPVSLGNITKLEYLAYIFLPQNTIFGTLLDDLCLNCPNLEELALAYNQISGPLPSILNGSISEGIGSLPKLKKFYIGNNKIAGTIPPSLGNISSLVQLYLGYGHIHGNIPDDLGRLSKLIEFNIEANYLTRAIPQEIFYISSLQSISLDFNDLSGNLPETVGLRLPNLALLQLQNNQLGGNIPAYLSNSSWLTRLNLEVNLFTRPMLTNFGNL</sequence>
<dbReference type="InterPro" id="IPR032675">
    <property type="entry name" value="LRR_dom_sf"/>
</dbReference>
<keyword evidence="5" id="KW-0472">Membrane</keyword>
<evidence type="ECO:0000256" key="1">
    <source>
        <dbReference type="ARBA" id="ARBA00004370"/>
    </source>
</evidence>
<dbReference type="PANTHER" id="PTHR48056">
    <property type="entry name" value="LRR RECEPTOR-LIKE SERINE/THREONINE-PROTEIN KINASE-RELATED"/>
    <property type="match status" value="1"/>
</dbReference>
<evidence type="ECO:0000256" key="4">
    <source>
        <dbReference type="ARBA" id="ARBA00022737"/>
    </source>
</evidence>
<dbReference type="Proteomes" id="UP000593564">
    <property type="component" value="Unassembled WGS sequence"/>
</dbReference>
<keyword evidence="4" id="KW-0677">Repeat</keyword>
<evidence type="ECO:0000256" key="2">
    <source>
        <dbReference type="ARBA" id="ARBA00022614"/>
    </source>
</evidence>
<dbReference type="GO" id="GO:0016020">
    <property type="term" value="C:membrane"/>
    <property type="evidence" value="ECO:0007669"/>
    <property type="project" value="UniProtKB-SubCell"/>
</dbReference>
<name>A0A7J7G1Q6_CAMSI</name>
<keyword evidence="3" id="KW-0732">Signal</keyword>
<proteinExistence type="predicted"/>
<evidence type="ECO:0000313" key="7">
    <source>
        <dbReference type="EMBL" id="KAF5934285.1"/>
    </source>
</evidence>
<keyword evidence="8" id="KW-1185">Reference proteome</keyword>
<accession>A0A7J7G1Q6</accession>
<gene>
    <name evidence="7" type="ORF">HYC85_030456</name>
</gene>
<evidence type="ECO:0000256" key="3">
    <source>
        <dbReference type="ARBA" id="ARBA00022729"/>
    </source>
</evidence>
<comment type="subcellular location">
    <subcellularLocation>
        <location evidence="1">Membrane</location>
    </subcellularLocation>
</comment>
<protein>
    <recommendedName>
        <fullName evidence="9">Leucine-rich repeat-containing N-terminal plant-type domain-containing protein</fullName>
    </recommendedName>
</protein>
<reference evidence="7 8" key="2">
    <citation type="submission" date="2020-07" db="EMBL/GenBank/DDBJ databases">
        <title>Genome assembly of wild tea tree DASZ reveals pedigree and selection history of tea varieties.</title>
        <authorList>
            <person name="Zhang W."/>
        </authorList>
    </citation>
    <scope>NUCLEOTIDE SEQUENCE [LARGE SCALE GENOMIC DNA]</scope>
    <source>
        <strain evidence="8">cv. G240</strain>
        <tissue evidence="7">Leaf</tissue>
    </source>
</reference>
<reference evidence="8" key="1">
    <citation type="journal article" date="2020" name="Nat. Commun.">
        <title>Genome assembly of wild tea tree DASZ reveals pedigree and selection history of tea varieties.</title>
        <authorList>
            <person name="Zhang W."/>
            <person name="Zhang Y."/>
            <person name="Qiu H."/>
            <person name="Guo Y."/>
            <person name="Wan H."/>
            <person name="Zhang X."/>
            <person name="Scossa F."/>
            <person name="Alseekh S."/>
            <person name="Zhang Q."/>
            <person name="Wang P."/>
            <person name="Xu L."/>
            <person name="Schmidt M.H."/>
            <person name="Jia X."/>
            <person name="Li D."/>
            <person name="Zhu A."/>
            <person name="Guo F."/>
            <person name="Chen W."/>
            <person name="Ni D."/>
            <person name="Usadel B."/>
            <person name="Fernie A.R."/>
            <person name="Wen W."/>
        </authorList>
    </citation>
    <scope>NUCLEOTIDE SEQUENCE [LARGE SCALE GENOMIC DNA]</scope>
    <source>
        <strain evidence="8">cv. G240</strain>
    </source>
</reference>
<dbReference type="Gene3D" id="3.80.10.10">
    <property type="entry name" value="Ribonuclease Inhibitor"/>
    <property type="match status" value="3"/>
</dbReference>
<organism evidence="7 8">
    <name type="scientific">Camellia sinensis</name>
    <name type="common">Tea plant</name>
    <name type="synonym">Thea sinensis</name>
    <dbReference type="NCBI Taxonomy" id="4442"/>
    <lineage>
        <taxon>Eukaryota</taxon>
        <taxon>Viridiplantae</taxon>
        <taxon>Streptophyta</taxon>
        <taxon>Embryophyta</taxon>
        <taxon>Tracheophyta</taxon>
        <taxon>Spermatophyta</taxon>
        <taxon>Magnoliopsida</taxon>
        <taxon>eudicotyledons</taxon>
        <taxon>Gunneridae</taxon>
        <taxon>Pentapetalae</taxon>
        <taxon>asterids</taxon>
        <taxon>Ericales</taxon>
        <taxon>Theaceae</taxon>
        <taxon>Camellia</taxon>
    </lineage>
</organism>
<dbReference type="Pfam" id="PF00560">
    <property type="entry name" value="LRR_1"/>
    <property type="match status" value="2"/>
</dbReference>
<evidence type="ECO:0000256" key="6">
    <source>
        <dbReference type="ARBA" id="ARBA00023180"/>
    </source>
</evidence>
<keyword evidence="6" id="KW-0325">Glycoprotein</keyword>
<evidence type="ECO:0008006" key="9">
    <source>
        <dbReference type="Google" id="ProtNLM"/>
    </source>
</evidence>
<dbReference type="FunFam" id="3.80.10.10:FF:000041">
    <property type="entry name" value="LRR receptor-like serine/threonine-protein kinase ERECTA"/>
    <property type="match status" value="1"/>
</dbReference>
<dbReference type="EMBL" id="JACBKZ010000014">
    <property type="protein sequence ID" value="KAF5934285.1"/>
    <property type="molecule type" value="Genomic_DNA"/>
</dbReference>
<dbReference type="InterPro" id="IPR001611">
    <property type="entry name" value="Leu-rich_rpt"/>
</dbReference>
<evidence type="ECO:0000313" key="8">
    <source>
        <dbReference type="Proteomes" id="UP000593564"/>
    </source>
</evidence>
<evidence type="ECO:0000256" key="5">
    <source>
        <dbReference type="ARBA" id="ARBA00023136"/>
    </source>
</evidence>
<comment type="caution">
    <text evidence="7">The sequence shown here is derived from an EMBL/GenBank/DDBJ whole genome shotgun (WGS) entry which is preliminary data.</text>
</comment>